<reference evidence="8" key="1">
    <citation type="submission" date="2020-05" db="EMBL/GenBank/DDBJ databases">
        <title>WGS assembly of Corymbia citriodora subspecies variegata.</title>
        <authorList>
            <person name="Barry K."/>
            <person name="Hundley H."/>
            <person name="Shu S."/>
            <person name="Jenkins J."/>
            <person name="Grimwood J."/>
            <person name="Baten A."/>
        </authorList>
    </citation>
    <scope>NUCLEOTIDE SEQUENCE</scope>
    <source>
        <strain evidence="8">CV2-018</strain>
    </source>
</reference>
<dbReference type="GO" id="GO:0043565">
    <property type="term" value="F:sequence-specific DNA binding"/>
    <property type="evidence" value="ECO:0007669"/>
    <property type="project" value="InterPro"/>
</dbReference>
<evidence type="ECO:0000256" key="6">
    <source>
        <dbReference type="SAM" id="MobiDB-lite"/>
    </source>
</evidence>
<evidence type="ECO:0000259" key="7">
    <source>
        <dbReference type="PROSITE" id="PS50114"/>
    </source>
</evidence>
<keyword evidence="1" id="KW-0805">Transcription regulation</keyword>
<gene>
    <name evidence="8" type="ORF">BT93_L4257</name>
</gene>
<protein>
    <recommendedName>
        <fullName evidence="7">GATA-type domain-containing protein</fullName>
    </recommendedName>
</protein>
<dbReference type="CDD" id="cd00202">
    <property type="entry name" value="ZnF_GATA"/>
    <property type="match status" value="2"/>
</dbReference>
<dbReference type="PROSITE" id="PS00344">
    <property type="entry name" value="GATA_ZN_FINGER_1"/>
    <property type="match status" value="2"/>
</dbReference>
<dbReference type="Gramene" id="rna-gnl|WGS:JABURB|Cocit.L4257.1">
    <property type="protein sequence ID" value="cds-KAF7851250.1"/>
    <property type="gene ID" value="gene-BT93_L4257"/>
</dbReference>
<comment type="caution">
    <text evidence="8">The sequence shown here is derived from an EMBL/GenBank/DDBJ whole genome shotgun (WGS) entry which is preliminary data.</text>
</comment>
<dbReference type="PANTHER" id="PTHR33566">
    <property type="entry name" value="EN/SPM-LIKE TRANSPOSON-RELATED"/>
    <property type="match status" value="1"/>
</dbReference>
<dbReference type="Pfam" id="PF00320">
    <property type="entry name" value="GATA"/>
    <property type="match status" value="2"/>
</dbReference>
<feature type="compositionally biased region" description="Basic residues" evidence="6">
    <location>
        <begin position="716"/>
        <end position="731"/>
    </location>
</feature>
<dbReference type="InterPro" id="IPR013088">
    <property type="entry name" value="Znf_NHR/GATA"/>
</dbReference>
<feature type="region of interest" description="Disordered" evidence="6">
    <location>
        <begin position="423"/>
        <end position="460"/>
    </location>
</feature>
<feature type="compositionally biased region" description="Polar residues" evidence="6">
    <location>
        <begin position="512"/>
        <end position="521"/>
    </location>
</feature>
<evidence type="ECO:0000256" key="2">
    <source>
        <dbReference type="ARBA" id="ARBA00023125"/>
    </source>
</evidence>
<keyword evidence="4" id="KW-0863">Zinc-finger</keyword>
<dbReference type="GO" id="GO:0006355">
    <property type="term" value="P:regulation of DNA-templated transcription"/>
    <property type="evidence" value="ECO:0007669"/>
    <property type="project" value="InterPro"/>
</dbReference>
<feature type="domain" description="GATA-type" evidence="7">
    <location>
        <begin position="645"/>
        <end position="682"/>
    </location>
</feature>
<dbReference type="SMART" id="SM00401">
    <property type="entry name" value="ZnF_GATA"/>
    <property type="match status" value="3"/>
</dbReference>
<dbReference type="GO" id="GO:0008270">
    <property type="term" value="F:zinc ion binding"/>
    <property type="evidence" value="ECO:0007669"/>
    <property type="project" value="UniProtKB-KW"/>
</dbReference>
<accession>A0A8T0CUV3</accession>
<dbReference type="AlphaFoldDB" id="A0A8T0CUV3"/>
<evidence type="ECO:0000256" key="1">
    <source>
        <dbReference type="ARBA" id="ARBA00023015"/>
    </source>
</evidence>
<evidence type="ECO:0000256" key="4">
    <source>
        <dbReference type="PROSITE-ProRule" id="PRU00094"/>
    </source>
</evidence>
<organism evidence="8 9">
    <name type="scientific">Corymbia citriodora subsp. variegata</name>
    <dbReference type="NCBI Taxonomy" id="360336"/>
    <lineage>
        <taxon>Eukaryota</taxon>
        <taxon>Viridiplantae</taxon>
        <taxon>Streptophyta</taxon>
        <taxon>Embryophyta</taxon>
        <taxon>Tracheophyta</taxon>
        <taxon>Spermatophyta</taxon>
        <taxon>Magnoliopsida</taxon>
        <taxon>eudicotyledons</taxon>
        <taxon>Gunneridae</taxon>
        <taxon>Pentapetalae</taxon>
        <taxon>rosids</taxon>
        <taxon>malvids</taxon>
        <taxon>Myrtales</taxon>
        <taxon>Myrtaceae</taxon>
        <taxon>Myrtoideae</taxon>
        <taxon>Eucalypteae</taxon>
        <taxon>Corymbia</taxon>
    </lineage>
</organism>
<keyword evidence="4" id="KW-0479">Metal-binding</keyword>
<dbReference type="PROSITE" id="PS50114">
    <property type="entry name" value="GATA_ZN_FINGER_2"/>
    <property type="match status" value="2"/>
</dbReference>
<keyword evidence="4" id="KW-0862">Zinc</keyword>
<feature type="compositionally biased region" description="Polar residues" evidence="6">
    <location>
        <begin position="71"/>
        <end position="84"/>
    </location>
</feature>
<sequence>MKKKRRRERSAPRARPTPPRTSPSQRLQDVLQSLSLKIKQHEDNIKSLKAQKNMLDDSILDKEVILGKYHSSASPNTEDNSFSNGGDEETTKQILKHDKSAAGILCQFKTLHGTRALKFDLSKDVIGIVATLGKVDDETLSRLLSEYLGVETMLTIVCKTREGIKALERYDKEGSIDKSAGLHGLGFSIGRILDRRFLAICLEDIRPYVGDFVTNDPQRRLDLIKPRLPNGQCVPGFLGFAVNMVNMDAAHQFCLTASGYGLRETLFYHLFSRTQVYSTRVDMLRALPFISGGAISLDGGMIRGPGIYSLGNREDVDVRFPVTSGMPSCPANYRKTENQMKDLEAKREKLLGDLRRERQKMDKAKLDFERKKQEFVVFLAQGSSYVTQIDGATGLGWLSRSTDKSFAGIRANSLTGTLTTLPDTAFSVNRPQGKRSRLPGTSPAASNEGPGPAEAGRGRGGVRQQCVHCTSEKTPLWRRGPLGPRTLCNACGLQYRLGRLVPESRPAASPTFLLNQQSNSHGKAPLSAGRPRNKRSRAAPSYVHSPASEGAGPTEAKGGGGGARRRCTHRATEKTPQWRAGPPGPETLRNPRRLRNKSGRPVPENSPAASPTLLLTRHSNSRGKAAPLSGSRPRNKRSEVEGGGGGARRRCMHCASETTPQWREGPSGPRTLCNACGVQYKLGQLVPEYRPAASPTFVPTRHSNLHRKVMELRRQKESRRRQNRRRSKARATSRSADVAISL</sequence>
<feature type="coiled-coil region" evidence="5">
    <location>
        <begin position="333"/>
        <end position="374"/>
    </location>
</feature>
<dbReference type="PANTHER" id="PTHR33566:SF6">
    <property type="entry name" value="PROTEIN DEFECTIVE IN MERISTEM SILENCING 3"/>
    <property type="match status" value="1"/>
</dbReference>
<dbReference type="FunFam" id="3.30.50.10:FF:000038">
    <property type="entry name" value="GATA transcription factor 14"/>
    <property type="match status" value="1"/>
</dbReference>
<keyword evidence="2" id="KW-0238">DNA-binding</keyword>
<keyword evidence="3" id="KW-0804">Transcription</keyword>
<dbReference type="Gene3D" id="3.30.50.10">
    <property type="entry name" value="Erythroid Transcription Factor GATA-1, subunit A"/>
    <property type="match status" value="2"/>
</dbReference>
<dbReference type="Proteomes" id="UP000806378">
    <property type="component" value="Unassembled WGS sequence"/>
</dbReference>
<proteinExistence type="predicted"/>
<feature type="region of interest" description="Disordered" evidence="6">
    <location>
        <begin position="70"/>
        <end position="91"/>
    </location>
</feature>
<keyword evidence="5" id="KW-0175">Coiled coil</keyword>
<evidence type="ECO:0000313" key="8">
    <source>
        <dbReference type="EMBL" id="KAF7851250.1"/>
    </source>
</evidence>
<evidence type="ECO:0000256" key="5">
    <source>
        <dbReference type="SAM" id="Coils"/>
    </source>
</evidence>
<evidence type="ECO:0000313" key="9">
    <source>
        <dbReference type="Proteomes" id="UP000806378"/>
    </source>
</evidence>
<name>A0A8T0CUV3_CORYI</name>
<keyword evidence="9" id="KW-1185">Reference proteome</keyword>
<feature type="domain" description="GATA-type" evidence="7">
    <location>
        <begin position="464"/>
        <end position="497"/>
    </location>
</feature>
<dbReference type="InterPro" id="IPR000679">
    <property type="entry name" value="Znf_GATA"/>
</dbReference>
<dbReference type="EMBL" id="MU089554">
    <property type="protein sequence ID" value="KAF7851250.1"/>
    <property type="molecule type" value="Genomic_DNA"/>
</dbReference>
<dbReference type="OrthoDB" id="10036779at2759"/>
<dbReference type="SUPFAM" id="SSF57716">
    <property type="entry name" value="Glucocorticoid receptor-like (DNA-binding domain)"/>
    <property type="match status" value="2"/>
</dbReference>
<feature type="region of interest" description="Disordered" evidence="6">
    <location>
        <begin position="713"/>
        <end position="742"/>
    </location>
</feature>
<evidence type="ECO:0000256" key="3">
    <source>
        <dbReference type="ARBA" id="ARBA00023163"/>
    </source>
</evidence>
<feature type="region of interest" description="Disordered" evidence="6">
    <location>
        <begin position="512"/>
        <end position="650"/>
    </location>
</feature>
<feature type="region of interest" description="Disordered" evidence="6">
    <location>
        <begin position="1"/>
        <end position="28"/>
    </location>
</feature>